<dbReference type="PANTHER" id="PTHR47926">
    <property type="entry name" value="PENTATRICOPEPTIDE REPEAT-CONTAINING PROTEIN"/>
    <property type="match status" value="1"/>
</dbReference>
<dbReference type="KEGG" id="smo:SELMODRAFT_72211"/>
<dbReference type="NCBIfam" id="TIGR00756">
    <property type="entry name" value="PPR"/>
    <property type="match status" value="3"/>
</dbReference>
<evidence type="ECO:0000313" key="3">
    <source>
        <dbReference type="EMBL" id="EFJ13189.1"/>
    </source>
</evidence>
<keyword evidence="1" id="KW-0677">Repeat</keyword>
<feature type="non-terminal residue" evidence="4">
    <location>
        <position position="1"/>
    </location>
</feature>
<dbReference type="EMBL" id="GL377589">
    <property type="protein sequence ID" value="EFJ24464.1"/>
    <property type="molecule type" value="Genomic_DNA"/>
</dbReference>
<evidence type="ECO:0000256" key="1">
    <source>
        <dbReference type="ARBA" id="ARBA00022737"/>
    </source>
</evidence>
<dbReference type="Proteomes" id="UP000001514">
    <property type="component" value="Unassembled WGS sequence"/>
</dbReference>
<dbReference type="eggNOG" id="KOG4197">
    <property type="taxonomic scope" value="Eukaryota"/>
</dbReference>
<evidence type="ECO:0000256" key="2">
    <source>
        <dbReference type="PROSITE-ProRule" id="PRU00708"/>
    </source>
</evidence>
<evidence type="ECO:0000313" key="5">
    <source>
        <dbReference type="Proteomes" id="UP000001514"/>
    </source>
</evidence>
<dbReference type="Gramene" id="EFJ24464">
    <property type="protein sequence ID" value="EFJ24464"/>
    <property type="gene ID" value="SELMODRAFT_72213"/>
</dbReference>
<keyword evidence="5" id="KW-1185">Reference proteome</keyword>
<dbReference type="Pfam" id="PF01535">
    <property type="entry name" value="PPR"/>
    <property type="match status" value="2"/>
</dbReference>
<accession>D8RT80</accession>
<evidence type="ECO:0008006" key="6">
    <source>
        <dbReference type="Google" id="ProtNLM"/>
    </source>
</evidence>
<dbReference type="GO" id="GO:0009451">
    <property type="term" value="P:RNA modification"/>
    <property type="evidence" value="ECO:0007669"/>
    <property type="project" value="InterPro"/>
</dbReference>
<dbReference type="InterPro" id="IPR046960">
    <property type="entry name" value="PPR_At4g14850-like_plant"/>
</dbReference>
<proteinExistence type="predicted"/>
<dbReference type="AlphaFoldDB" id="D8RT80"/>
<dbReference type="Gramene" id="EFJ13189">
    <property type="protein sequence ID" value="EFJ13189"/>
    <property type="gene ID" value="SELMODRAFT_72211"/>
</dbReference>
<dbReference type="STRING" id="88036.D8RT80"/>
<dbReference type="Pfam" id="PF13041">
    <property type="entry name" value="PPR_2"/>
    <property type="match status" value="1"/>
</dbReference>
<dbReference type="EMBL" id="GL377634">
    <property type="protein sequence ID" value="EFJ13189.1"/>
    <property type="molecule type" value="Genomic_DNA"/>
</dbReference>
<dbReference type="KEGG" id="smo:SELMODRAFT_72213"/>
<dbReference type="InterPro" id="IPR011990">
    <property type="entry name" value="TPR-like_helical_dom_sf"/>
</dbReference>
<dbReference type="InterPro" id="IPR002885">
    <property type="entry name" value="PPR_rpt"/>
</dbReference>
<feature type="non-terminal residue" evidence="4">
    <location>
        <position position="175"/>
    </location>
</feature>
<feature type="repeat" description="PPR" evidence="2">
    <location>
        <begin position="27"/>
        <end position="61"/>
    </location>
</feature>
<organism evidence="5">
    <name type="scientific">Selaginella moellendorffii</name>
    <name type="common">Spikemoss</name>
    <dbReference type="NCBI Taxonomy" id="88036"/>
    <lineage>
        <taxon>Eukaryota</taxon>
        <taxon>Viridiplantae</taxon>
        <taxon>Streptophyta</taxon>
        <taxon>Embryophyta</taxon>
        <taxon>Tracheophyta</taxon>
        <taxon>Lycopodiopsida</taxon>
        <taxon>Selaginellales</taxon>
        <taxon>Selaginellaceae</taxon>
        <taxon>Selaginella</taxon>
    </lineage>
</organism>
<dbReference type="PROSITE" id="PS51375">
    <property type="entry name" value="PPR"/>
    <property type="match status" value="1"/>
</dbReference>
<evidence type="ECO:0000313" key="4">
    <source>
        <dbReference type="EMBL" id="EFJ24464.1"/>
    </source>
</evidence>
<dbReference type="GO" id="GO:0003723">
    <property type="term" value="F:RNA binding"/>
    <property type="evidence" value="ECO:0007669"/>
    <property type="project" value="InterPro"/>
</dbReference>
<dbReference type="Gene3D" id="1.25.40.10">
    <property type="entry name" value="Tetratricopeptide repeat domain"/>
    <property type="match status" value="1"/>
</dbReference>
<protein>
    <recommendedName>
        <fullName evidence="6">Pentacotripeptide-repeat region of PRORP domain-containing protein</fullName>
    </recommendedName>
</protein>
<dbReference type="InParanoid" id="D8RT80"/>
<dbReference type="HOGENOM" id="CLU_002706_0_0_1"/>
<sequence>TTMISSCGQLGLVEEAKQLFDQMPEPNTVTWNSLIHTYAVTGHLSKAQSMFDRMPERNPDEYSFINVLTACSCSGSLFQARDFFVSMQGDHGLQPSQHHFASMLDLLGRLGQVRDAEKILGEMPCEADSVTWATLLAASRIHKANESGARAARNALELETIKPGAYLLVAELAAK</sequence>
<name>D8RT80_SELML</name>
<dbReference type="PANTHER" id="PTHR47926:SF533">
    <property type="entry name" value="DYW DOMAIN-CONTAINING PROTEIN"/>
    <property type="match status" value="1"/>
</dbReference>
<reference evidence="4 5" key="1">
    <citation type="journal article" date="2011" name="Science">
        <title>The Selaginella genome identifies genetic changes associated with the evolution of vascular plants.</title>
        <authorList>
            <person name="Banks J.A."/>
            <person name="Nishiyama T."/>
            <person name="Hasebe M."/>
            <person name="Bowman J.L."/>
            <person name="Gribskov M."/>
            <person name="dePamphilis C."/>
            <person name="Albert V.A."/>
            <person name="Aono N."/>
            <person name="Aoyama T."/>
            <person name="Ambrose B.A."/>
            <person name="Ashton N.W."/>
            <person name="Axtell M.J."/>
            <person name="Barker E."/>
            <person name="Barker M.S."/>
            <person name="Bennetzen J.L."/>
            <person name="Bonawitz N.D."/>
            <person name="Chapple C."/>
            <person name="Cheng C."/>
            <person name="Correa L.G."/>
            <person name="Dacre M."/>
            <person name="DeBarry J."/>
            <person name="Dreyer I."/>
            <person name="Elias M."/>
            <person name="Engstrom E.M."/>
            <person name="Estelle M."/>
            <person name="Feng L."/>
            <person name="Finet C."/>
            <person name="Floyd S.K."/>
            <person name="Frommer W.B."/>
            <person name="Fujita T."/>
            <person name="Gramzow L."/>
            <person name="Gutensohn M."/>
            <person name="Harholt J."/>
            <person name="Hattori M."/>
            <person name="Heyl A."/>
            <person name="Hirai T."/>
            <person name="Hiwatashi Y."/>
            <person name="Ishikawa M."/>
            <person name="Iwata M."/>
            <person name="Karol K.G."/>
            <person name="Koehler B."/>
            <person name="Kolukisaoglu U."/>
            <person name="Kubo M."/>
            <person name="Kurata T."/>
            <person name="Lalonde S."/>
            <person name="Li K."/>
            <person name="Li Y."/>
            <person name="Litt A."/>
            <person name="Lyons E."/>
            <person name="Manning G."/>
            <person name="Maruyama T."/>
            <person name="Michael T.P."/>
            <person name="Mikami K."/>
            <person name="Miyazaki S."/>
            <person name="Morinaga S."/>
            <person name="Murata T."/>
            <person name="Mueller-Roeber B."/>
            <person name="Nelson D.R."/>
            <person name="Obara M."/>
            <person name="Oguri Y."/>
            <person name="Olmstead R.G."/>
            <person name="Onodera N."/>
            <person name="Petersen B.L."/>
            <person name="Pils B."/>
            <person name="Prigge M."/>
            <person name="Rensing S.A."/>
            <person name="Riano-Pachon D.M."/>
            <person name="Roberts A.W."/>
            <person name="Sato Y."/>
            <person name="Scheller H.V."/>
            <person name="Schulz B."/>
            <person name="Schulz C."/>
            <person name="Shakirov E.V."/>
            <person name="Shibagaki N."/>
            <person name="Shinohara N."/>
            <person name="Shippen D.E."/>
            <person name="Soerensen I."/>
            <person name="Sotooka R."/>
            <person name="Sugimoto N."/>
            <person name="Sugita M."/>
            <person name="Sumikawa N."/>
            <person name="Tanurdzic M."/>
            <person name="Theissen G."/>
            <person name="Ulvskov P."/>
            <person name="Wakazuki S."/>
            <person name="Weng J.K."/>
            <person name="Willats W.W."/>
            <person name="Wipf D."/>
            <person name="Wolf P.G."/>
            <person name="Yang L."/>
            <person name="Zimmer A.D."/>
            <person name="Zhu Q."/>
            <person name="Mitros T."/>
            <person name="Hellsten U."/>
            <person name="Loque D."/>
            <person name="Otillar R."/>
            <person name="Salamov A."/>
            <person name="Schmutz J."/>
            <person name="Shapiro H."/>
            <person name="Lindquist E."/>
            <person name="Lucas S."/>
            <person name="Rokhsar D."/>
            <person name="Grigoriev I.V."/>
        </authorList>
    </citation>
    <scope>NUCLEOTIDE SEQUENCE [LARGE SCALE GENOMIC DNA]</scope>
</reference>
<gene>
    <name evidence="3" type="ORF">SELMODRAFT_72211</name>
    <name evidence="4" type="ORF">SELMODRAFT_72213</name>
</gene>